<protein>
    <submittedName>
        <fullName evidence="4">L-fucose:H+ symporter permease</fullName>
    </submittedName>
</protein>
<comment type="caution">
    <text evidence="4">The sequence shown here is derived from an EMBL/GenBank/DDBJ whole genome shotgun (WGS) entry which is preliminary data.</text>
</comment>
<sequence length="442" mass="47666">MTKKKPPLIDKDMVLPFWLLTSCFVVWGLAQDLTAPLVTAFKGIFTMSTFQASLVQFAYFGAYFCLALPTAFLNQRYGYKVGVLTGLGLAAIGAFGFYPAAKSLTFGFFLIALFIMAAGLSVLETSANPFAIAMGPEGTATRRLNLAQSFNPLGTNLGVLLAAVLVLPKMNPATAEQRAAMPHDQLVTIQTGELNAIMTPYLGLAVALVIIWVGIFIKKVPRTHEDVALDSHHMHFGGTVRRLHHNHHWRYGVLAQFFNVGAQVCTWTFIVLYVKDVVPGGTAVKGAYFLQVSLIIFFISRFAMTWLMGYIRATRLLAIMAGIAIALCLYAAFFPGLSGAIALVMVSACLSLMFPTIYGVALHGLGQDTKFGAAGLVMAIVGGAIMPPIQGLASDRFGTAPAFVVAAVCYLGVLVYAIYDLRSKDRFADIPEEEPKIAMGGH</sequence>
<feature type="transmembrane region" description="Helical" evidence="3">
    <location>
        <begin position="373"/>
        <end position="393"/>
    </location>
</feature>
<dbReference type="InterPro" id="IPR050375">
    <property type="entry name" value="MFS_TsgA-like"/>
</dbReference>
<comment type="subcellular location">
    <subcellularLocation>
        <location evidence="1">Cell inner membrane</location>
        <topology evidence="1">Multi-pass membrane protein</topology>
    </subcellularLocation>
</comment>
<feature type="transmembrane region" description="Helical" evidence="3">
    <location>
        <begin position="251"/>
        <end position="274"/>
    </location>
</feature>
<evidence type="ECO:0000256" key="1">
    <source>
        <dbReference type="ARBA" id="ARBA00004429"/>
    </source>
</evidence>
<dbReference type="PROSITE" id="PS51257">
    <property type="entry name" value="PROKAR_LIPOPROTEIN"/>
    <property type="match status" value="1"/>
</dbReference>
<dbReference type="NCBIfam" id="TIGR00885">
    <property type="entry name" value="fucP"/>
    <property type="match status" value="1"/>
</dbReference>
<dbReference type="Gene3D" id="1.20.1250.20">
    <property type="entry name" value="MFS general substrate transporter like domains"/>
    <property type="match status" value="2"/>
</dbReference>
<evidence type="ECO:0000256" key="2">
    <source>
        <dbReference type="ARBA" id="ARBA00022475"/>
    </source>
</evidence>
<feature type="transmembrane region" description="Helical" evidence="3">
    <location>
        <begin position="104"/>
        <end position="123"/>
    </location>
</feature>
<dbReference type="Pfam" id="PF07690">
    <property type="entry name" value="MFS_1"/>
    <property type="match status" value="1"/>
</dbReference>
<feature type="transmembrane region" description="Helical" evidence="3">
    <location>
        <begin position="198"/>
        <end position="217"/>
    </location>
</feature>
<feature type="transmembrane region" description="Helical" evidence="3">
    <location>
        <begin position="286"/>
        <end position="304"/>
    </location>
</feature>
<dbReference type="InterPro" id="IPR005275">
    <property type="entry name" value="Lfuc_symporter_FucP"/>
</dbReference>
<evidence type="ECO:0000313" key="4">
    <source>
        <dbReference type="EMBL" id="GAA3642622.1"/>
    </source>
</evidence>
<feature type="transmembrane region" description="Helical" evidence="3">
    <location>
        <begin position="340"/>
        <end position="361"/>
    </location>
</feature>
<name>A0ABP7AY85_9ACTN</name>
<feature type="transmembrane region" description="Helical" evidence="3">
    <location>
        <begin position="316"/>
        <end position="334"/>
    </location>
</feature>
<dbReference type="EMBL" id="BAABAB010000054">
    <property type="protein sequence ID" value="GAA3642622.1"/>
    <property type="molecule type" value="Genomic_DNA"/>
</dbReference>
<gene>
    <name evidence="4" type="primary">fucP_2</name>
    <name evidence="4" type="ORF">GCM10022236_51580</name>
</gene>
<feature type="transmembrane region" description="Helical" evidence="3">
    <location>
        <begin position="399"/>
        <end position="419"/>
    </location>
</feature>
<dbReference type="InterPro" id="IPR011701">
    <property type="entry name" value="MFS"/>
</dbReference>
<feature type="transmembrane region" description="Helical" evidence="3">
    <location>
        <begin position="144"/>
        <end position="167"/>
    </location>
</feature>
<keyword evidence="2" id="KW-1003">Cell membrane</keyword>
<dbReference type="CDD" id="cd17394">
    <property type="entry name" value="MFS_FucP_like"/>
    <property type="match status" value="1"/>
</dbReference>
<keyword evidence="3" id="KW-0812">Transmembrane</keyword>
<evidence type="ECO:0000256" key="3">
    <source>
        <dbReference type="SAM" id="Phobius"/>
    </source>
</evidence>
<reference evidence="5" key="1">
    <citation type="journal article" date="2019" name="Int. J. Syst. Evol. Microbiol.">
        <title>The Global Catalogue of Microorganisms (GCM) 10K type strain sequencing project: providing services to taxonomists for standard genome sequencing and annotation.</title>
        <authorList>
            <consortium name="The Broad Institute Genomics Platform"/>
            <consortium name="The Broad Institute Genome Sequencing Center for Infectious Disease"/>
            <person name="Wu L."/>
            <person name="Ma J."/>
        </authorList>
    </citation>
    <scope>NUCLEOTIDE SEQUENCE [LARGE SCALE GENOMIC DNA]</scope>
    <source>
        <strain evidence="5">JCM 16929</strain>
    </source>
</reference>
<proteinExistence type="predicted"/>
<keyword evidence="3" id="KW-0472">Membrane</keyword>
<dbReference type="SUPFAM" id="SSF103473">
    <property type="entry name" value="MFS general substrate transporter"/>
    <property type="match status" value="1"/>
</dbReference>
<dbReference type="PANTHER" id="PTHR43702:SF11">
    <property type="entry name" value="L-FUCOSE-PROTON SYMPORTER"/>
    <property type="match status" value="1"/>
</dbReference>
<organism evidence="4 5">
    <name type="scientific">Microlunatus ginsengisoli</name>
    <dbReference type="NCBI Taxonomy" id="363863"/>
    <lineage>
        <taxon>Bacteria</taxon>
        <taxon>Bacillati</taxon>
        <taxon>Actinomycetota</taxon>
        <taxon>Actinomycetes</taxon>
        <taxon>Propionibacteriales</taxon>
        <taxon>Propionibacteriaceae</taxon>
        <taxon>Microlunatus</taxon>
    </lineage>
</organism>
<keyword evidence="5" id="KW-1185">Reference proteome</keyword>
<feature type="transmembrane region" description="Helical" evidence="3">
    <location>
        <begin position="81"/>
        <end position="98"/>
    </location>
</feature>
<keyword evidence="3" id="KW-1133">Transmembrane helix</keyword>
<dbReference type="InterPro" id="IPR036259">
    <property type="entry name" value="MFS_trans_sf"/>
</dbReference>
<evidence type="ECO:0000313" key="5">
    <source>
        <dbReference type="Proteomes" id="UP001501490"/>
    </source>
</evidence>
<accession>A0ABP7AY85</accession>
<dbReference type="RefSeq" id="WP_344810000.1">
    <property type="nucleotide sequence ID" value="NZ_BAABAB010000054.1"/>
</dbReference>
<dbReference type="Proteomes" id="UP001501490">
    <property type="component" value="Unassembled WGS sequence"/>
</dbReference>
<feature type="transmembrane region" description="Helical" evidence="3">
    <location>
        <begin position="54"/>
        <end position="74"/>
    </location>
</feature>
<dbReference type="PANTHER" id="PTHR43702">
    <property type="entry name" value="L-FUCOSE-PROTON SYMPORTER"/>
    <property type="match status" value="1"/>
</dbReference>